<protein>
    <submittedName>
        <fullName evidence="3">Class II aldolase/adducin family protein</fullName>
    </submittedName>
</protein>
<dbReference type="Pfam" id="PF00596">
    <property type="entry name" value="Aldolase_II"/>
    <property type="match status" value="1"/>
</dbReference>
<evidence type="ECO:0000313" key="4">
    <source>
        <dbReference type="Proteomes" id="UP000298714"/>
    </source>
</evidence>
<evidence type="ECO:0000256" key="1">
    <source>
        <dbReference type="ARBA" id="ARBA00037961"/>
    </source>
</evidence>
<reference evidence="4" key="1">
    <citation type="submission" date="2019-04" db="EMBL/GenBank/DDBJ databases">
        <title>Complete genome sequence of Sphingomonas sp. W1-2-3.</title>
        <authorList>
            <person name="Im W.T."/>
        </authorList>
    </citation>
    <scope>NUCLEOTIDE SEQUENCE [LARGE SCALE GENOMIC DNA]</scope>
    <source>
        <strain evidence="4">W1-2-3</strain>
    </source>
</reference>
<dbReference type="KEGG" id="hgn:E6W36_11220"/>
<comment type="similarity">
    <text evidence="1">Belongs to the aldolase class II family.</text>
</comment>
<proteinExistence type="inferred from homology"/>
<dbReference type="AlphaFoldDB" id="A0A4D7BWU6"/>
<dbReference type="GO" id="GO:0005856">
    <property type="term" value="C:cytoskeleton"/>
    <property type="evidence" value="ECO:0007669"/>
    <property type="project" value="TreeGrafter"/>
</dbReference>
<dbReference type="InterPro" id="IPR001303">
    <property type="entry name" value="Aldolase_II/adducin_N"/>
</dbReference>
<dbReference type="Gene3D" id="3.40.225.10">
    <property type="entry name" value="Class II aldolase/adducin N-terminal domain"/>
    <property type="match status" value="1"/>
</dbReference>
<gene>
    <name evidence="3" type="ORF">E6W36_11220</name>
</gene>
<dbReference type="PANTHER" id="PTHR10672">
    <property type="entry name" value="ADDUCIN"/>
    <property type="match status" value="1"/>
</dbReference>
<dbReference type="Proteomes" id="UP000298714">
    <property type="component" value="Chromosome"/>
</dbReference>
<dbReference type="EMBL" id="CP039704">
    <property type="protein sequence ID" value="QCI79869.1"/>
    <property type="molecule type" value="Genomic_DNA"/>
</dbReference>
<dbReference type="SMART" id="SM01007">
    <property type="entry name" value="Aldolase_II"/>
    <property type="match status" value="1"/>
</dbReference>
<dbReference type="InterPro" id="IPR051017">
    <property type="entry name" value="Aldolase-II_Adducin_sf"/>
</dbReference>
<dbReference type="InterPro" id="IPR036409">
    <property type="entry name" value="Aldolase_II/adducin_N_sf"/>
</dbReference>
<organism evidence="3 4">
    <name type="scientific">Hankyongella ginsenosidimutans</name>
    <dbReference type="NCBI Taxonomy" id="1763828"/>
    <lineage>
        <taxon>Bacteria</taxon>
        <taxon>Pseudomonadati</taxon>
        <taxon>Pseudomonadota</taxon>
        <taxon>Alphaproteobacteria</taxon>
        <taxon>Sphingomonadales</taxon>
        <taxon>Sphingomonadaceae</taxon>
        <taxon>Hankyongella</taxon>
    </lineage>
</organism>
<sequence length="255" mass="27596">MDIPSLKDKVSPEEWRTRVDLACAYRLIAHFGWDDLIFTHLSARVPGPDEHFLINPLGLMFDEITASSLVKVDIEGNKISPSPWLVNPAGFVIHSCVHKARHDVGAVFHTHSLAGVAVSAQADGLLPISQTALQLYLSVGYHDYEGIALEEDEQPRLVRDLGDNKVMILRNHGILSTGKDIAECFLVHFVLEKACAIQIAAQSGVQTSTRPIPPCMPLCSIRPATALRLPPPFPGPRCSGGWIASTPATGNSLAG</sequence>
<dbReference type="PANTHER" id="PTHR10672:SF3">
    <property type="entry name" value="PROTEIN HU-LI TAI SHAO"/>
    <property type="match status" value="1"/>
</dbReference>
<evidence type="ECO:0000313" key="3">
    <source>
        <dbReference type="EMBL" id="QCI79869.1"/>
    </source>
</evidence>
<feature type="domain" description="Class II aldolase/adducin N-terminal" evidence="2">
    <location>
        <begin position="19"/>
        <end position="199"/>
    </location>
</feature>
<dbReference type="GO" id="GO:0051015">
    <property type="term" value="F:actin filament binding"/>
    <property type="evidence" value="ECO:0007669"/>
    <property type="project" value="TreeGrafter"/>
</dbReference>
<accession>A0A4D7BWU6</accession>
<dbReference type="SUPFAM" id="SSF53639">
    <property type="entry name" value="AraD/HMP-PK domain-like"/>
    <property type="match status" value="1"/>
</dbReference>
<dbReference type="NCBIfam" id="NF005451">
    <property type="entry name" value="PRK07044.1"/>
    <property type="match status" value="1"/>
</dbReference>
<evidence type="ECO:0000259" key="2">
    <source>
        <dbReference type="SMART" id="SM01007"/>
    </source>
</evidence>
<dbReference type="RefSeq" id="WP_222872711.1">
    <property type="nucleotide sequence ID" value="NZ_CP039704.1"/>
</dbReference>
<keyword evidence="4" id="KW-1185">Reference proteome</keyword>
<name>A0A4D7BWU6_9SPHN</name>